<dbReference type="PANTHER" id="PTHR12277">
    <property type="entry name" value="ALPHA/BETA HYDROLASE DOMAIN-CONTAINING PROTEIN"/>
    <property type="match status" value="1"/>
</dbReference>
<accession>A0ABT6FH00</accession>
<name>A0ABT6FH00_9BACT</name>
<evidence type="ECO:0000256" key="1">
    <source>
        <dbReference type="SAM" id="MobiDB-lite"/>
    </source>
</evidence>
<dbReference type="InterPro" id="IPR022742">
    <property type="entry name" value="Hydrolase_4"/>
</dbReference>
<sequence>MEDAEPIPSHAATPASPPRRRPTYRRVRRGLVAFAVLLAAWMAISFCVASRLTRRMQPAIPETAPEVAWGPMEQHRLLASDGLRIGAWYAEGRAEAPALLFLHGSGASRAQCLGRAALLRPEIGCALMFITLRAHGDSDGDYDDIGYGARRDVVAAVDFLGARRPGRPIFVVGASLGSAAATFAAAELGEKVDGYVLESPYRDLKTAVWNRTQVLPAPLDRAAYLGLRLAAFVLLPHLDAISPVRAIAGVPDDVPVLILAGGSDDLATVAEAEAIHERVRTHGRLEVFPGARHNELAVVDPDRYTRTIVAFVAGACRDRR</sequence>
<feature type="region of interest" description="Disordered" evidence="1">
    <location>
        <begin position="1"/>
        <end position="22"/>
    </location>
</feature>
<keyword evidence="2" id="KW-0812">Transmembrane</keyword>
<dbReference type="RefSeq" id="WP_277862966.1">
    <property type="nucleotide sequence ID" value="NZ_JARRAG010000002.1"/>
</dbReference>
<keyword evidence="4" id="KW-0378">Hydrolase</keyword>
<proteinExistence type="predicted"/>
<protein>
    <submittedName>
        <fullName evidence="4">Alpha/beta fold hydrolase</fullName>
    </submittedName>
</protein>
<dbReference type="Gene3D" id="3.40.50.1820">
    <property type="entry name" value="alpha/beta hydrolase"/>
    <property type="match status" value="1"/>
</dbReference>
<evidence type="ECO:0000259" key="3">
    <source>
        <dbReference type="Pfam" id="PF12146"/>
    </source>
</evidence>
<feature type="compositionally biased region" description="Low complexity" evidence="1">
    <location>
        <begin position="1"/>
        <end position="14"/>
    </location>
</feature>
<dbReference type="EMBL" id="JARRAG010000002">
    <property type="protein sequence ID" value="MDG3006673.1"/>
    <property type="molecule type" value="Genomic_DNA"/>
</dbReference>
<dbReference type="SUPFAM" id="SSF53474">
    <property type="entry name" value="alpha/beta-Hydrolases"/>
    <property type="match status" value="1"/>
</dbReference>
<reference evidence="4 5" key="1">
    <citation type="submission" date="2023-03" db="EMBL/GenBank/DDBJ databases">
        <title>Paludisphaera mucosa sp. nov. a novel planctomycete from northern fen.</title>
        <authorList>
            <person name="Ivanova A."/>
        </authorList>
    </citation>
    <scope>NUCLEOTIDE SEQUENCE [LARGE SCALE GENOMIC DNA]</scope>
    <source>
        <strain evidence="4 5">Pla2</strain>
    </source>
</reference>
<dbReference type="InterPro" id="IPR029058">
    <property type="entry name" value="AB_hydrolase_fold"/>
</dbReference>
<feature type="domain" description="Serine aminopeptidase S33" evidence="3">
    <location>
        <begin position="122"/>
        <end position="209"/>
    </location>
</feature>
<dbReference type="Pfam" id="PF12146">
    <property type="entry name" value="Hydrolase_4"/>
    <property type="match status" value="1"/>
</dbReference>
<keyword evidence="2" id="KW-0472">Membrane</keyword>
<evidence type="ECO:0000256" key="2">
    <source>
        <dbReference type="SAM" id="Phobius"/>
    </source>
</evidence>
<dbReference type="Proteomes" id="UP001216907">
    <property type="component" value="Unassembled WGS sequence"/>
</dbReference>
<evidence type="ECO:0000313" key="4">
    <source>
        <dbReference type="EMBL" id="MDG3006673.1"/>
    </source>
</evidence>
<organism evidence="4 5">
    <name type="scientific">Paludisphaera mucosa</name>
    <dbReference type="NCBI Taxonomy" id="3030827"/>
    <lineage>
        <taxon>Bacteria</taxon>
        <taxon>Pseudomonadati</taxon>
        <taxon>Planctomycetota</taxon>
        <taxon>Planctomycetia</taxon>
        <taxon>Isosphaerales</taxon>
        <taxon>Isosphaeraceae</taxon>
        <taxon>Paludisphaera</taxon>
    </lineage>
</organism>
<gene>
    <name evidence="4" type="ORF">PZE19_23135</name>
</gene>
<evidence type="ECO:0000313" key="5">
    <source>
        <dbReference type="Proteomes" id="UP001216907"/>
    </source>
</evidence>
<keyword evidence="5" id="KW-1185">Reference proteome</keyword>
<feature type="transmembrane region" description="Helical" evidence="2">
    <location>
        <begin position="30"/>
        <end position="52"/>
    </location>
</feature>
<keyword evidence="2" id="KW-1133">Transmembrane helix</keyword>
<dbReference type="GO" id="GO:0016787">
    <property type="term" value="F:hydrolase activity"/>
    <property type="evidence" value="ECO:0007669"/>
    <property type="project" value="UniProtKB-KW"/>
</dbReference>
<comment type="caution">
    <text evidence="4">The sequence shown here is derived from an EMBL/GenBank/DDBJ whole genome shotgun (WGS) entry which is preliminary data.</text>
</comment>